<dbReference type="EMBL" id="LGRX02033198">
    <property type="protein sequence ID" value="KAK3242302.1"/>
    <property type="molecule type" value="Genomic_DNA"/>
</dbReference>
<keyword evidence="3" id="KW-1185">Reference proteome</keyword>
<proteinExistence type="predicted"/>
<comment type="caution">
    <text evidence="2">The sequence shown here is derived from an EMBL/GenBank/DDBJ whole genome shotgun (WGS) entry which is preliminary data.</text>
</comment>
<accession>A0AAE0EW61</accession>
<protein>
    <submittedName>
        <fullName evidence="2">Uncharacterized protein</fullName>
    </submittedName>
</protein>
<organism evidence="2 3">
    <name type="scientific">Cymbomonas tetramitiformis</name>
    <dbReference type="NCBI Taxonomy" id="36881"/>
    <lineage>
        <taxon>Eukaryota</taxon>
        <taxon>Viridiplantae</taxon>
        <taxon>Chlorophyta</taxon>
        <taxon>Pyramimonadophyceae</taxon>
        <taxon>Pyramimonadales</taxon>
        <taxon>Pyramimonadaceae</taxon>
        <taxon>Cymbomonas</taxon>
    </lineage>
</organism>
<feature type="region of interest" description="Disordered" evidence="1">
    <location>
        <begin position="34"/>
        <end position="74"/>
    </location>
</feature>
<sequence length="74" mass="7854">MRTKESDELLAIAEGVLKAVGVLVPLRCSDRRRYPDGGVEPAGIPEADAARAERRASPTGLGLRRPVDAIAGMK</sequence>
<evidence type="ECO:0000313" key="3">
    <source>
        <dbReference type="Proteomes" id="UP001190700"/>
    </source>
</evidence>
<dbReference type="Proteomes" id="UP001190700">
    <property type="component" value="Unassembled WGS sequence"/>
</dbReference>
<evidence type="ECO:0000256" key="1">
    <source>
        <dbReference type="SAM" id="MobiDB-lite"/>
    </source>
</evidence>
<evidence type="ECO:0000313" key="2">
    <source>
        <dbReference type="EMBL" id="KAK3242302.1"/>
    </source>
</evidence>
<dbReference type="AlphaFoldDB" id="A0AAE0EW61"/>
<name>A0AAE0EW61_9CHLO</name>
<reference evidence="2 3" key="1">
    <citation type="journal article" date="2015" name="Genome Biol. Evol.">
        <title>Comparative Genomics of a Bacterivorous Green Alga Reveals Evolutionary Causalities and Consequences of Phago-Mixotrophic Mode of Nutrition.</title>
        <authorList>
            <person name="Burns J.A."/>
            <person name="Paasch A."/>
            <person name="Narechania A."/>
            <person name="Kim E."/>
        </authorList>
    </citation>
    <scope>NUCLEOTIDE SEQUENCE [LARGE SCALE GENOMIC DNA]</scope>
    <source>
        <strain evidence="2 3">PLY_AMNH</strain>
    </source>
</reference>
<gene>
    <name evidence="2" type="ORF">CYMTET_48004</name>
</gene>